<evidence type="ECO:0000256" key="2">
    <source>
        <dbReference type="ARBA" id="ARBA00022777"/>
    </source>
</evidence>
<gene>
    <name evidence="5" type="ORF">CRH09_19195</name>
</gene>
<feature type="domain" description="Carbohydrate kinase PfkB" evidence="4">
    <location>
        <begin position="216"/>
        <end position="417"/>
    </location>
</feature>
<sequence>MPSYLESVRFPPDRVGRAGVQGPVRRDDRGTDVGRQDAVIAVRGVLVRLGKRSGLNHTRLISTEIDATPLLDLPVIRRHARRSGLGPEETAVSVIRALVQRLPPTERIIADATLALGTLTPGSVPGAGVDLDRLYAAELGERREYLSRYWQALHDIVRARPQSVAPTVRQLRARLERSAYTELAQLLVDATDYPAFGCQPEPETTQPGPVTPGRTVTVIGDAVIEHRYSVQRLPAPGEFVRGRAGEHVGGKGLGRVVAAARLGLDARLMCAIGDDQAGEGILTYLRTQHVDTGLVTVVAGAATPLDARMITGSGAPAEIHCRADRIALAVADLHTAHARHALAESDAVLLTLEQPMPVVEAALATLDALPARPQLILHATPAVTEPQGLYRYLPVLDYLIGTEPELRALVPGADADTVDPVPSLRMLGARAICVLDGGHCRVITDDLDLRLSLSPALLLAGAGAHAAFSAALAYRLLRSRRPATDHDFRFAAAAMVAAQSFDDTPDAMPTLDRIDRVLTLHAQYSSA</sequence>
<evidence type="ECO:0000256" key="1">
    <source>
        <dbReference type="ARBA" id="ARBA00022679"/>
    </source>
</evidence>
<feature type="region of interest" description="Disordered" evidence="3">
    <location>
        <begin position="12"/>
        <end position="31"/>
    </location>
</feature>
<proteinExistence type="predicted"/>
<dbReference type="GO" id="GO:0016301">
    <property type="term" value="F:kinase activity"/>
    <property type="evidence" value="ECO:0007669"/>
    <property type="project" value="UniProtKB-KW"/>
</dbReference>
<dbReference type="Pfam" id="PF00294">
    <property type="entry name" value="PfkB"/>
    <property type="match status" value="1"/>
</dbReference>
<name>A0A291RXG4_9NOCA</name>
<keyword evidence="1" id="KW-0808">Transferase</keyword>
<reference evidence="5 6" key="1">
    <citation type="submission" date="2017-10" db="EMBL/GenBank/DDBJ databases">
        <title>Comparative genomics between pathogenic Norcardia.</title>
        <authorList>
            <person name="Zeng L."/>
        </authorList>
    </citation>
    <scope>NUCLEOTIDE SEQUENCE [LARGE SCALE GENOMIC DNA]</scope>
    <source>
        <strain evidence="5 6">NC_YFY_NT001</strain>
    </source>
</reference>
<evidence type="ECO:0000259" key="4">
    <source>
        <dbReference type="Pfam" id="PF00294"/>
    </source>
</evidence>
<dbReference type="SUPFAM" id="SSF53613">
    <property type="entry name" value="Ribokinase-like"/>
    <property type="match status" value="1"/>
</dbReference>
<dbReference type="InterPro" id="IPR029056">
    <property type="entry name" value="Ribokinase-like"/>
</dbReference>
<dbReference type="AlphaFoldDB" id="A0A291RXG4"/>
<protein>
    <recommendedName>
        <fullName evidence="4">Carbohydrate kinase PfkB domain-containing protein</fullName>
    </recommendedName>
</protein>
<evidence type="ECO:0000313" key="5">
    <source>
        <dbReference type="EMBL" id="ATL71924.1"/>
    </source>
</evidence>
<dbReference type="EMBL" id="CP023778">
    <property type="protein sequence ID" value="ATL71924.1"/>
    <property type="molecule type" value="Genomic_DNA"/>
</dbReference>
<dbReference type="Gene3D" id="3.40.1190.20">
    <property type="match status" value="1"/>
</dbReference>
<dbReference type="PANTHER" id="PTHR10584:SF166">
    <property type="entry name" value="RIBOKINASE"/>
    <property type="match status" value="1"/>
</dbReference>
<dbReference type="PANTHER" id="PTHR10584">
    <property type="entry name" value="SUGAR KINASE"/>
    <property type="match status" value="1"/>
</dbReference>
<keyword evidence="2" id="KW-0418">Kinase</keyword>
<evidence type="ECO:0000256" key="3">
    <source>
        <dbReference type="SAM" id="MobiDB-lite"/>
    </source>
</evidence>
<dbReference type="InterPro" id="IPR011611">
    <property type="entry name" value="PfkB_dom"/>
</dbReference>
<accession>A0A291RXG4</accession>
<dbReference type="KEGG" id="ntp:CRH09_19195"/>
<organism evidence="5 6">
    <name type="scientific">Nocardia terpenica</name>
    <dbReference type="NCBI Taxonomy" id="455432"/>
    <lineage>
        <taxon>Bacteria</taxon>
        <taxon>Bacillati</taxon>
        <taxon>Actinomycetota</taxon>
        <taxon>Actinomycetes</taxon>
        <taxon>Mycobacteriales</taxon>
        <taxon>Nocardiaceae</taxon>
        <taxon>Nocardia</taxon>
    </lineage>
</organism>
<dbReference type="Proteomes" id="UP000221961">
    <property type="component" value="Chromosome"/>
</dbReference>
<evidence type="ECO:0000313" key="6">
    <source>
        <dbReference type="Proteomes" id="UP000221961"/>
    </source>
</evidence>